<dbReference type="SMART" id="SM00060">
    <property type="entry name" value="FN3"/>
    <property type="match status" value="1"/>
</dbReference>
<feature type="domain" description="Fibronectin type-III" evidence="2">
    <location>
        <begin position="33"/>
        <end position="138"/>
    </location>
</feature>
<accession>A0A4R1BF89</accession>
<name>A0A4R1BF89_9BACT</name>
<comment type="caution">
    <text evidence="3">The sequence shown here is derived from an EMBL/GenBank/DDBJ whole genome shotgun (WGS) entry which is preliminary data.</text>
</comment>
<proteinExistence type="predicted"/>
<dbReference type="RefSeq" id="WP_131448538.1">
    <property type="nucleotide sequence ID" value="NZ_SJZI01000019.1"/>
</dbReference>
<gene>
    <name evidence="3" type="ORF">EPD60_07760</name>
</gene>
<evidence type="ECO:0000259" key="2">
    <source>
        <dbReference type="SMART" id="SM00060"/>
    </source>
</evidence>
<evidence type="ECO:0000256" key="1">
    <source>
        <dbReference type="SAM" id="SignalP"/>
    </source>
</evidence>
<evidence type="ECO:0000313" key="4">
    <source>
        <dbReference type="Proteomes" id="UP000295334"/>
    </source>
</evidence>
<dbReference type="InterPro" id="IPR036116">
    <property type="entry name" value="FN3_sf"/>
</dbReference>
<dbReference type="EMBL" id="SJZI01000019">
    <property type="protein sequence ID" value="TCJ15846.1"/>
    <property type="molecule type" value="Genomic_DNA"/>
</dbReference>
<evidence type="ECO:0000313" key="3">
    <source>
        <dbReference type="EMBL" id="TCJ15846.1"/>
    </source>
</evidence>
<dbReference type="OrthoDB" id="663485at2"/>
<dbReference type="CDD" id="cd00063">
    <property type="entry name" value="FN3"/>
    <property type="match status" value="1"/>
</dbReference>
<protein>
    <recommendedName>
        <fullName evidence="2">Fibronectin type-III domain-containing protein</fullName>
    </recommendedName>
</protein>
<reference evidence="3 4" key="1">
    <citation type="submission" date="2019-03" db="EMBL/GenBank/DDBJ databases">
        <authorList>
            <person name="Kim M.K.M."/>
        </authorList>
    </citation>
    <scope>NUCLEOTIDE SEQUENCE [LARGE SCALE GENOMIC DNA]</scope>
    <source>
        <strain evidence="3 4">17J68-12</strain>
    </source>
</reference>
<dbReference type="Gene3D" id="2.60.40.10">
    <property type="entry name" value="Immunoglobulins"/>
    <property type="match status" value="1"/>
</dbReference>
<feature type="chain" id="PRO_5020528648" description="Fibronectin type-III domain-containing protein" evidence="1">
    <location>
        <begin position="26"/>
        <end position="1281"/>
    </location>
</feature>
<organism evidence="3 4">
    <name type="scientific">Flaviaesturariibacter flavus</name>
    <dbReference type="NCBI Taxonomy" id="2502780"/>
    <lineage>
        <taxon>Bacteria</taxon>
        <taxon>Pseudomonadati</taxon>
        <taxon>Bacteroidota</taxon>
        <taxon>Chitinophagia</taxon>
        <taxon>Chitinophagales</taxon>
        <taxon>Chitinophagaceae</taxon>
        <taxon>Flaviaestuariibacter</taxon>
    </lineage>
</organism>
<dbReference type="Proteomes" id="UP000295334">
    <property type="component" value="Unassembled WGS sequence"/>
</dbReference>
<feature type="signal peptide" evidence="1">
    <location>
        <begin position="1"/>
        <end position="25"/>
    </location>
</feature>
<dbReference type="SUPFAM" id="SSF49265">
    <property type="entry name" value="Fibronectin type III"/>
    <property type="match status" value="1"/>
</dbReference>
<keyword evidence="1" id="KW-0732">Signal</keyword>
<keyword evidence="4" id="KW-1185">Reference proteome</keyword>
<sequence length="1281" mass="130061">MQLQKRAGIILALTVCSLTASPAFAGEHALAVPEPATALVAGIRTVNSISLSWTPGTGSRRIVVLRPAGGATTIAPAGGTEYTVNSSGSYSGPGNASTGAANVVVYNGTGSSVTITGLSAATTYIAIVYEYNGTAGSTEYSAGLSSGTLATLAAEPTGQVAAGLAFAGVQGNTSVKIDYPSASSAAIAANGYLLLYKEGKAVSLSPADLPVDGTAYATGSTIGGATVGAFVSNSSQASSILAGLIATKHYTCFLLPYAGSATNSTYNYNTSGTIASCYVPGFSGGVSSAGGEAARISSLLNTATITDVTQGVQVWQFTISEGPDDDALPTIIRSLIINTPPANQFDFSAGIEAAALFRGGTLVQATLTIPPGSDQLQFTNITNVVVPDNGSLTLSLRLSVKANVNGGASTGSANKDGARFVFQISNANILADVSANSSQLSAFPAVTSVAGGANIYSVAGTEMRFAQAVPAWADPYVALSPAVSVEVVDAGGNRDVDFVSPVSLSSSLGIDGVIGTTPVAGLATFSGLYFTGSGTATLQAASDAYSISSPVSVNSFGIAGVYTFNAAAACANGTAYMPSVVADHLTFSNISLAGISCNGNGNTPGATTAATLLSTNTSWPASPDPAKYIEFQVSAAADHGLNVSAIAFETLRTAAGATHVSLRSSLDAFATDLGTAAVGTTQAPVLFSPGAAFANLTGTVTFRLFPWGGTSGNFRIDNLVLRGNVVFSEAVADYRTAQSGYYDDPATWEYQTGAGWAPATAIPGAANKQTIQSGHTITLRADISAGVLRVDGTLDAGNNVVNGTGTVTINGGLRTSHASGIGGTLPVAAVSIGSGGTIHYTGSGQAVTARNYVHLDLSGASAPQFPTGTIGISGMLHAGALTAIPNCTIAFNGSTLQTVPALEYAGMQIDNSAGVQLAGAVNTGALLLTAGPLFLGAHTLTAGVISGGSAAAFVVTGSSGMLKRVALNGTQLFPVGSDAATYTPVTVSHAGGIDWAVRVQAGFAGYPAINSGQALPRVWHILPAAAPVTTAATLSFSYPDALWTNPVSVDAYHYSNGWYLADNGAGLPPVSAGGMRTVTLSGQRSFSPFALSGTGTPLPVRLLYFRGRSTQAGGVLEWATATEANNAGFTVERSRDARHFEVLAALPSAAPGGNSTSRLDYHYVDSLLPEGGAWYRVRQTDHDGRSSLGTVLQLRRQGAESILLVPEAGRLRLRIKAMEASSASVALYAADGRLLYRKQLMLTVGTVWHELPAPPKPGTYFLQLLLPDGCRRHSFIYRGLP</sequence>
<dbReference type="InterPro" id="IPR003961">
    <property type="entry name" value="FN3_dom"/>
</dbReference>
<dbReference type="InterPro" id="IPR013783">
    <property type="entry name" value="Ig-like_fold"/>
</dbReference>